<feature type="region of interest" description="Disordered" evidence="1">
    <location>
        <begin position="218"/>
        <end position="266"/>
    </location>
</feature>
<organism evidence="2">
    <name type="scientific">Cucumis melo</name>
    <name type="common">Muskmelon</name>
    <dbReference type="NCBI Taxonomy" id="3656"/>
    <lineage>
        <taxon>Eukaryota</taxon>
        <taxon>Viridiplantae</taxon>
        <taxon>Streptophyta</taxon>
        <taxon>Embryophyta</taxon>
        <taxon>Tracheophyta</taxon>
        <taxon>Spermatophyta</taxon>
        <taxon>Magnoliopsida</taxon>
        <taxon>eudicotyledons</taxon>
        <taxon>Gunneridae</taxon>
        <taxon>Pentapetalae</taxon>
        <taxon>rosids</taxon>
        <taxon>fabids</taxon>
        <taxon>Cucurbitales</taxon>
        <taxon>Cucurbitaceae</taxon>
        <taxon>Benincaseae</taxon>
        <taxon>Cucumis</taxon>
    </lineage>
</organism>
<dbReference type="Gramene" id="MELO3C028991.2.1">
    <property type="protein sequence ID" value="MELO3C028991.2.1"/>
    <property type="gene ID" value="MELO3C028991.2"/>
</dbReference>
<reference evidence="2" key="1">
    <citation type="submission" date="2023-03" db="UniProtKB">
        <authorList>
            <consortium name="EnsemblPlants"/>
        </authorList>
    </citation>
    <scope>IDENTIFICATION</scope>
</reference>
<dbReference type="EnsemblPlants" id="MELO3C028991.2.1">
    <property type="protein sequence ID" value="MELO3C028991.2.1"/>
    <property type="gene ID" value="MELO3C028991.2"/>
</dbReference>
<feature type="compositionally biased region" description="Low complexity" evidence="1">
    <location>
        <begin position="256"/>
        <end position="266"/>
    </location>
</feature>
<name>A0A9I9E5F6_CUCME</name>
<sequence>MLQDLRHVPVVTSTRARSSDVSHLFPFLFNSMNLRVVPYIRAISDWRQYRMSTTINLKLTSSDQRIYLGIMIELDYIQHMYPIPLSGIKKMMQIFSEHIAELFGLNFRRLGRIDDPKTWPLNRGLLWTIEGSLTLEVPTPLNVFKSFTIFDIERCSSIKNTAAVPSRASSSVRRRCIESGSLKSRSPAVAFTDRHRVCPADFQPAPHCQRPASRCVSSAVPLSHRPSRPKSRRLPQSSRAFDPNKRRVPLTRNPTRAAAPRAPAYPSRARVRASRAQLLYRAEPRFPSAASPSRVGSCSSSRAAKPSLALFHLIFVRTSLLGKHTCLAVRTRRVNLQPIRVVLAWVSFRITIYLGLCGPTGCQSSMDIDMTRVTRRGPRIPIVLVLPPGSLQTSMSKVLLRDTEDQIFVPTGAHVARVRERARDWVEAEIGAKPSWRATRSDRGEP</sequence>
<evidence type="ECO:0000313" key="2">
    <source>
        <dbReference type="EnsemblPlants" id="MELO3C028991.2.1"/>
    </source>
</evidence>
<dbReference type="AlphaFoldDB" id="A0A9I9E5F6"/>
<evidence type="ECO:0000256" key="1">
    <source>
        <dbReference type="SAM" id="MobiDB-lite"/>
    </source>
</evidence>
<accession>A0A9I9E5F6</accession>
<protein>
    <submittedName>
        <fullName evidence="2">Uncharacterized protein</fullName>
    </submittedName>
</protein>
<proteinExistence type="predicted"/>